<feature type="transmembrane region" description="Helical" evidence="9">
    <location>
        <begin position="527"/>
        <end position="546"/>
    </location>
</feature>
<comment type="similarity">
    <text evidence="2">Belongs to the major facilitator superfamily.</text>
</comment>
<feature type="transmembrane region" description="Helical" evidence="9">
    <location>
        <begin position="138"/>
        <end position="159"/>
    </location>
</feature>
<feature type="transmembrane region" description="Helical" evidence="9">
    <location>
        <begin position="285"/>
        <end position="303"/>
    </location>
</feature>
<feature type="transmembrane region" description="Helical" evidence="9">
    <location>
        <begin position="166"/>
        <end position="187"/>
    </location>
</feature>
<evidence type="ECO:0000256" key="5">
    <source>
        <dbReference type="ARBA" id="ARBA00022989"/>
    </source>
</evidence>
<gene>
    <name evidence="11" type="ORF">CVT24_007577</name>
</gene>
<dbReference type="PROSITE" id="PS50850">
    <property type="entry name" value="MFS"/>
    <property type="match status" value="1"/>
</dbReference>
<dbReference type="GO" id="GO:0006811">
    <property type="term" value="P:monoatomic ion transport"/>
    <property type="evidence" value="ECO:0007669"/>
    <property type="project" value="UniProtKB-KW"/>
</dbReference>
<protein>
    <recommendedName>
        <fullName evidence="10">Major facilitator superfamily (MFS) profile domain-containing protein</fullName>
    </recommendedName>
</protein>
<reference evidence="11 12" key="1">
    <citation type="journal article" date="2018" name="Evol. Lett.">
        <title>Horizontal gene cluster transfer increased hallucinogenic mushroom diversity.</title>
        <authorList>
            <person name="Reynolds H.T."/>
            <person name="Vijayakumar V."/>
            <person name="Gluck-Thaler E."/>
            <person name="Korotkin H.B."/>
            <person name="Matheny P.B."/>
            <person name="Slot J.C."/>
        </authorList>
    </citation>
    <scope>NUCLEOTIDE SEQUENCE [LARGE SCALE GENOMIC DNA]</scope>
    <source>
        <strain evidence="11 12">2629</strain>
    </source>
</reference>
<dbReference type="Proteomes" id="UP000284842">
    <property type="component" value="Unassembled WGS sequence"/>
</dbReference>
<evidence type="ECO:0000256" key="2">
    <source>
        <dbReference type="ARBA" id="ARBA00008335"/>
    </source>
</evidence>
<evidence type="ECO:0000256" key="4">
    <source>
        <dbReference type="ARBA" id="ARBA00022692"/>
    </source>
</evidence>
<dbReference type="SUPFAM" id="SSF103473">
    <property type="entry name" value="MFS general substrate transporter"/>
    <property type="match status" value="1"/>
</dbReference>
<dbReference type="PANTHER" id="PTHR23501">
    <property type="entry name" value="MAJOR FACILITATOR SUPERFAMILY"/>
    <property type="match status" value="1"/>
</dbReference>
<dbReference type="EMBL" id="NHTK01006002">
    <property type="protein sequence ID" value="PPQ68692.1"/>
    <property type="molecule type" value="Genomic_DNA"/>
</dbReference>
<dbReference type="FunFam" id="1.20.1250.20:FF:000197">
    <property type="entry name" value="Siderophore iron transporter 1"/>
    <property type="match status" value="1"/>
</dbReference>
<dbReference type="PANTHER" id="PTHR23501:SF87">
    <property type="entry name" value="SIDEROPHORE IRON TRANSPORTER 2"/>
    <property type="match status" value="1"/>
</dbReference>
<dbReference type="STRING" id="181874.A0A409VQZ2"/>
<evidence type="ECO:0000256" key="1">
    <source>
        <dbReference type="ARBA" id="ARBA00004141"/>
    </source>
</evidence>
<dbReference type="GO" id="GO:0022857">
    <property type="term" value="F:transmembrane transporter activity"/>
    <property type="evidence" value="ECO:0007669"/>
    <property type="project" value="InterPro"/>
</dbReference>
<comment type="subcellular location">
    <subcellularLocation>
        <location evidence="1">Membrane</location>
        <topology evidence="1">Multi-pass membrane protein</topology>
    </subcellularLocation>
</comment>
<proteinExistence type="inferred from homology"/>
<dbReference type="Gene3D" id="1.20.1250.20">
    <property type="entry name" value="MFS general substrate transporter like domains"/>
    <property type="match status" value="2"/>
</dbReference>
<sequence>MSTQPTAPQNVETRSIASDSTAHLGVRTVEATHKVLGKYTKWALFISLGLAAYIYSLDGTTTYTYLQIAASYMDHHSLIGTITVAQTIIVAVGKPIIAKIADVRSRGLAYVLVLLFYVLGYIVIASAKNIETIAGGKILYAIGYTGLQLLTQIVIADITTLQWRSLMSALMSLPFVINVFIGGKISASMIRKGPDGWRWGYGMFAILVPAALAPLIITLLWAERKAKRLNLIVTRNEDRPFISRLKEGLNKLNIFGLLLLGTSVALILLPMTLAENARDGWNNPSMIAMIVVGFVVFPAFVFWESKANFPVVPLHFFKNRTFLIAAAVGFFDFISFYISYTYLFSFVYIVKPWSLENMTYFSYTQTVSLTVFAIVAGIIMRFTHRAKPLLVIGLSIRLLGCGLMIHSRGAQASDAEIVWSQLLQGIGGGFAAIASQTSAQASVPHIDVAMITASVLLITEIGGAVGSAIAGAIWTHMMPDRLAAHLPFVPLADRQVLYGSILAASTFPRDSPVRIGAIQAYDDVMKIMSIVATVVAVVPLFLSLLMPNWYLGEQQNAVDNTDLKGERVANPDVDGTTGGETAAAQREADENSSTNVDEKVRTAI</sequence>
<comment type="caution">
    <text evidence="11">The sequence shown here is derived from an EMBL/GenBank/DDBJ whole genome shotgun (WGS) entry which is preliminary data.</text>
</comment>
<feature type="transmembrane region" description="Helical" evidence="9">
    <location>
        <begin position="108"/>
        <end position="126"/>
    </location>
</feature>
<feature type="transmembrane region" description="Helical" evidence="9">
    <location>
        <begin position="417"/>
        <end position="436"/>
    </location>
</feature>
<evidence type="ECO:0000313" key="11">
    <source>
        <dbReference type="EMBL" id="PPQ68692.1"/>
    </source>
</evidence>
<accession>A0A409VQZ2</accession>
<feature type="transmembrane region" description="Helical" evidence="9">
    <location>
        <begin position="199"/>
        <end position="222"/>
    </location>
</feature>
<feature type="transmembrane region" description="Helical" evidence="9">
    <location>
        <begin position="360"/>
        <end position="382"/>
    </location>
</feature>
<dbReference type="InterPro" id="IPR036259">
    <property type="entry name" value="MFS_trans_sf"/>
</dbReference>
<organism evidence="11 12">
    <name type="scientific">Panaeolus cyanescens</name>
    <dbReference type="NCBI Taxonomy" id="181874"/>
    <lineage>
        <taxon>Eukaryota</taxon>
        <taxon>Fungi</taxon>
        <taxon>Dikarya</taxon>
        <taxon>Basidiomycota</taxon>
        <taxon>Agaricomycotina</taxon>
        <taxon>Agaricomycetes</taxon>
        <taxon>Agaricomycetidae</taxon>
        <taxon>Agaricales</taxon>
        <taxon>Agaricineae</taxon>
        <taxon>Galeropsidaceae</taxon>
        <taxon>Panaeolus</taxon>
    </lineage>
</organism>
<feature type="transmembrane region" description="Helical" evidence="9">
    <location>
        <begin position="389"/>
        <end position="405"/>
    </location>
</feature>
<evidence type="ECO:0000256" key="7">
    <source>
        <dbReference type="ARBA" id="ARBA00023136"/>
    </source>
</evidence>
<dbReference type="InterPro" id="IPR011701">
    <property type="entry name" value="MFS"/>
</dbReference>
<keyword evidence="3" id="KW-0813">Transport</keyword>
<dbReference type="InParanoid" id="A0A409VQZ2"/>
<name>A0A409VQZ2_9AGAR</name>
<evidence type="ECO:0000256" key="8">
    <source>
        <dbReference type="SAM" id="MobiDB-lite"/>
    </source>
</evidence>
<dbReference type="OrthoDB" id="2241241at2759"/>
<dbReference type="Pfam" id="PF07690">
    <property type="entry name" value="MFS_1"/>
    <property type="match status" value="1"/>
</dbReference>
<dbReference type="AlphaFoldDB" id="A0A409VQZ2"/>
<evidence type="ECO:0000259" key="10">
    <source>
        <dbReference type="PROSITE" id="PS50850"/>
    </source>
</evidence>
<dbReference type="InterPro" id="IPR020846">
    <property type="entry name" value="MFS_dom"/>
</dbReference>
<evidence type="ECO:0000256" key="3">
    <source>
        <dbReference type="ARBA" id="ARBA00022448"/>
    </source>
</evidence>
<feature type="transmembrane region" description="Helical" evidence="9">
    <location>
        <begin position="323"/>
        <end position="348"/>
    </location>
</feature>
<dbReference type="GO" id="GO:0005886">
    <property type="term" value="C:plasma membrane"/>
    <property type="evidence" value="ECO:0007669"/>
    <property type="project" value="TreeGrafter"/>
</dbReference>
<keyword evidence="7 9" id="KW-0472">Membrane</keyword>
<feature type="transmembrane region" description="Helical" evidence="9">
    <location>
        <begin position="39"/>
        <end position="57"/>
    </location>
</feature>
<evidence type="ECO:0000256" key="9">
    <source>
        <dbReference type="SAM" id="Phobius"/>
    </source>
</evidence>
<feature type="transmembrane region" description="Helical" evidence="9">
    <location>
        <begin position="448"/>
        <end position="474"/>
    </location>
</feature>
<keyword evidence="5 9" id="KW-1133">Transmembrane helix</keyword>
<feature type="transmembrane region" description="Helical" evidence="9">
    <location>
        <begin position="252"/>
        <end position="273"/>
    </location>
</feature>
<keyword evidence="4 9" id="KW-0812">Transmembrane</keyword>
<feature type="transmembrane region" description="Helical" evidence="9">
    <location>
        <begin position="77"/>
        <end position="96"/>
    </location>
</feature>
<feature type="domain" description="Major facilitator superfamily (MFS) profile" evidence="10">
    <location>
        <begin position="44"/>
        <end position="550"/>
    </location>
</feature>
<keyword evidence="6" id="KW-0406">Ion transport</keyword>
<evidence type="ECO:0000256" key="6">
    <source>
        <dbReference type="ARBA" id="ARBA00023065"/>
    </source>
</evidence>
<feature type="region of interest" description="Disordered" evidence="8">
    <location>
        <begin position="565"/>
        <end position="604"/>
    </location>
</feature>
<evidence type="ECO:0000313" key="12">
    <source>
        <dbReference type="Proteomes" id="UP000284842"/>
    </source>
</evidence>
<keyword evidence="12" id="KW-1185">Reference proteome</keyword>